<comment type="caution">
    <text evidence="1">The sequence shown here is derived from an EMBL/GenBank/DDBJ whole genome shotgun (WGS) entry which is preliminary data.</text>
</comment>
<evidence type="ECO:0000313" key="1">
    <source>
        <dbReference type="EMBL" id="TGZ65815.1"/>
    </source>
</evidence>
<organism evidence="1 2">
    <name type="scientific">Opisthorchis felineus</name>
    <dbReference type="NCBI Taxonomy" id="147828"/>
    <lineage>
        <taxon>Eukaryota</taxon>
        <taxon>Metazoa</taxon>
        <taxon>Spiralia</taxon>
        <taxon>Lophotrochozoa</taxon>
        <taxon>Platyhelminthes</taxon>
        <taxon>Trematoda</taxon>
        <taxon>Digenea</taxon>
        <taxon>Opisthorchiida</taxon>
        <taxon>Opisthorchiata</taxon>
        <taxon>Opisthorchiidae</taxon>
        <taxon>Opisthorchis</taxon>
    </lineage>
</organism>
<reference evidence="1 2" key="1">
    <citation type="journal article" date="2019" name="BMC Genomics">
        <title>New insights from Opisthorchis felineus genome: update on genomics of the epidemiologically important liver flukes.</title>
        <authorList>
            <person name="Ershov N.I."/>
            <person name="Mordvinov V.A."/>
            <person name="Prokhortchouk E.B."/>
            <person name="Pakharukova M.Y."/>
            <person name="Gunbin K.V."/>
            <person name="Ustyantsev K."/>
            <person name="Genaev M.A."/>
            <person name="Blinov A.G."/>
            <person name="Mazur A."/>
            <person name="Boulygina E."/>
            <person name="Tsygankova S."/>
            <person name="Khrameeva E."/>
            <person name="Chekanov N."/>
            <person name="Fan G."/>
            <person name="Xiao A."/>
            <person name="Zhang H."/>
            <person name="Xu X."/>
            <person name="Yang H."/>
            <person name="Solovyev V."/>
            <person name="Lee S.M."/>
            <person name="Liu X."/>
            <person name="Afonnikov D.A."/>
            <person name="Skryabin K.G."/>
        </authorList>
    </citation>
    <scope>NUCLEOTIDE SEQUENCE [LARGE SCALE GENOMIC DNA]</scope>
    <source>
        <strain evidence="1">AK-0245</strain>
        <tissue evidence="1">Whole organism</tissue>
    </source>
</reference>
<dbReference type="OrthoDB" id="6270874at2759"/>
<dbReference type="Proteomes" id="UP000308267">
    <property type="component" value="Unassembled WGS sequence"/>
</dbReference>
<sequence length="101" mass="11549">MDKPLHNIATNKNGEYYRELAQIKPDLTPFSFPEVYIASWRAYSNVLAQDGSTAPSEYRVQYTDFLKKGFQRVNSIQTCSGVNPITVVDQDLSRLPKFTKE</sequence>
<accession>A0A4S2LQ11</accession>
<dbReference type="AlphaFoldDB" id="A0A4S2LQ11"/>
<dbReference type="EMBL" id="SJOL01006476">
    <property type="protein sequence ID" value="TGZ65815.1"/>
    <property type="molecule type" value="Genomic_DNA"/>
</dbReference>
<name>A0A4S2LQ11_OPIFE</name>
<evidence type="ECO:0000313" key="2">
    <source>
        <dbReference type="Proteomes" id="UP000308267"/>
    </source>
</evidence>
<gene>
    <name evidence="1" type="ORF">CRM22_005660</name>
</gene>
<protein>
    <submittedName>
        <fullName evidence="1">Uncharacterized protein</fullName>
    </submittedName>
</protein>
<keyword evidence="2" id="KW-1185">Reference proteome</keyword>
<proteinExistence type="predicted"/>